<reference evidence="4" key="1">
    <citation type="submission" date="2023-12" db="EMBL/GenBank/DDBJ databases">
        <authorList>
            <person name="Brown T."/>
        </authorList>
    </citation>
    <scope>NUCLEOTIDE SEQUENCE</scope>
</reference>
<protein>
    <recommendedName>
        <fullName evidence="3">PH domain-containing protein</fullName>
    </recommendedName>
</protein>
<dbReference type="SUPFAM" id="SSF50729">
    <property type="entry name" value="PH domain-like"/>
    <property type="match status" value="1"/>
</dbReference>
<evidence type="ECO:0000256" key="1">
    <source>
        <dbReference type="ARBA" id="ARBA00004496"/>
    </source>
</evidence>
<dbReference type="EMBL" id="OY882877">
    <property type="protein sequence ID" value="CAK6442325.1"/>
    <property type="molecule type" value="Genomic_DNA"/>
</dbReference>
<keyword evidence="5" id="KW-1185">Reference proteome</keyword>
<sequence length="126" mass="13641">MALAAPAVLKEGVLEKRSGGLLQRWKRKRCVLTERGLQLFAARGAGGRPKELGFARIRAVECVQRTGRHVYFTLVTEAGGEIDFRGPPEDAGWSAQISLGLVKFKNRQALETVRARQGPGAGALVS</sequence>
<evidence type="ECO:0000313" key="5">
    <source>
        <dbReference type="Proteomes" id="UP001314169"/>
    </source>
</evidence>
<dbReference type="Gene3D" id="2.30.29.30">
    <property type="entry name" value="Pleckstrin-homology domain (PH domain)/Phosphotyrosine-binding domain (PTB)"/>
    <property type="match status" value="1"/>
</dbReference>
<evidence type="ECO:0000259" key="3">
    <source>
        <dbReference type="SMART" id="SM00233"/>
    </source>
</evidence>
<dbReference type="PANTHER" id="PTHR15478">
    <property type="entry name" value="PLECKSTRIN HOMOLOGY-LIKE DOMAIN, PQ-RICH PROTEIN"/>
    <property type="match status" value="1"/>
</dbReference>
<dbReference type="CDD" id="cd00821">
    <property type="entry name" value="PH"/>
    <property type="match status" value="1"/>
</dbReference>
<dbReference type="InterPro" id="IPR042832">
    <property type="entry name" value="PHLA1/2/3"/>
</dbReference>
<comment type="subcellular location">
    <subcellularLocation>
        <location evidence="1">Cytoplasm</location>
    </subcellularLocation>
</comment>
<dbReference type="InterPro" id="IPR011993">
    <property type="entry name" value="PH-like_dom_sf"/>
</dbReference>
<organism evidence="4 5">
    <name type="scientific">Pipistrellus nathusii</name>
    <name type="common">Nathusius' pipistrelle</name>
    <dbReference type="NCBI Taxonomy" id="59473"/>
    <lineage>
        <taxon>Eukaryota</taxon>
        <taxon>Metazoa</taxon>
        <taxon>Chordata</taxon>
        <taxon>Craniata</taxon>
        <taxon>Vertebrata</taxon>
        <taxon>Euteleostomi</taxon>
        <taxon>Mammalia</taxon>
        <taxon>Eutheria</taxon>
        <taxon>Laurasiatheria</taxon>
        <taxon>Chiroptera</taxon>
        <taxon>Yangochiroptera</taxon>
        <taxon>Vespertilionidae</taxon>
        <taxon>Pipistrellus</taxon>
    </lineage>
</organism>
<evidence type="ECO:0000256" key="2">
    <source>
        <dbReference type="ARBA" id="ARBA00022490"/>
    </source>
</evidence>
<dbReference type="Proteomes" id="UP001314169">
    <property type="component" value="Chromosome 20"/>
</dbReference>
<proteinExistence type="predicted"/>
<evidence type="ECO:0000313" key="4">
    <source>
        <dbReference type="EMBL" id="CAK6442325.1"/>
    </source>
</evidence>
<dbReference type="InterPro" id="IPR001849">
    <property type="entry name" value="PH_domain"/>
</dbReference>
<dbReference type="PANTHER" id="PTHR15478:SF5">
    <property type="entry name" value="PLECKSTRIN HOMOLOGY-LIKE DOMAIN FAMILY A MEMBER 3"/>
    <property type="match status" value="1"/>
</dbReference>
<gene>
    <name evidence="4" type="ORF">MPIPNATIZW_LOCUS10631</name>
</gene>
<feature type="domain" description="PH" evidence="3">
    <location>
        <begin position="8"/>
        <end position="104"/>
    </location>
</feature>
<accession>A0ABN9ZVQ1</accession>
<keyword evidence="2" id="KW-0963">Cytoplasm</keyword>
<name>A0ABN9ZVQ1_PIPNA</name>
<dbReference type="SMART" id="SM00233">
    <property type="entry name" value="PH"/>
    <property type="match status" value="1"/>
</dbReference>